<proteinExistence type="predicted"/>
<evidence type="ECO:0000313" key="2">
    <source>
        <dbReference type="Proteomes" id="UP000469734"/>
    </source>
</evidence>
<dbReference type="Proteomes" id="UP000469734">
    <property type="component" value="Unassembled WGS sequence"/>
</dbReference>
<dbReference type="AlphaFoldDB" id="A0A7X4GX43"/>
<protein>
    <submittedName>
        <fullName evidence="1">Uncharacterized protein</fullName>
    </submittedName>
</protein>
<organism evidence="1 2">
    <name type="scientific">Duganella margarita</name>
    <dbReference type="NCBI Taxonomy" id="2692170"/>
    <lineage>
        <taxon>Bacteria</taxon>
        <taxon>Pseudomonadati</taxon>
        <taxon>Pseudomonadota</taxon>
        <taxon>Betaproteobacteria</taxon>
        <taxon>Burkholderiales</taxon>
        <taxon>Oxalobacteraceae</taxon>
        <taxon>Telluria group</taxon>
        <taxon>Duganella</taxon>
    </lineage>
</organism>
<sequence>MEEFWGLLHDGGIESIAGKIPGTVSLEVSIRYLRQQFPGAGTGFKVVLSDCDQFVYQEYDSSPVEDFDEIVGLEPEIVGVEKGTYPVVVNCVMGSLKVSYRAASIYLDSGDPVSLDEIAAASKAYWDAWAASIPQRR</sequence>
<comment type="caution">
    <text evidence="1">The sequence shown here is derived from an EMBL/GenBank/DDBJ whole genome shotgun (WGS) entry which is preliminary data.</text>
</comment>
<dbReference type="EMBL" id="WWCR01000002">
    <property type="protein sequence ID" value="MYM71322.1"/>
    <property type="molecule type" value="Genomic_DNA"/>
</dbReference>
<gene>
    <name evidence="1" type="ORF">GTP56_03820</name>
</gene>
<evidence type="ECO:0000313" key="1">
    <source>
        <dbReference type="EMBL" id="MYM71322.1"/>
    </source>
</evidence>
<dbReference type="RefSeq" id="WP_161049060.1">
    <property type="nucleotide sequence ID" value="NZ_WWCR01000002.1"/>
</dbReference>
<name>A0A7X4GX43_9BURK</name>
<reference evidence="1 2" key="1">
    <citation type="submission" date="2019-12" db="EMBL/GenBank/DDBJ databases">
        <title>Novel species isolated from a subtropical stream in China.</title>
        <authorList>
            <person name="Lu H."/>
        </authorList>
    </citation>
    <scope>NUCLEOTIDE SEQUENCE [LARGE SCALE GENOMIC DNA]</scope>
    <source>
        <strain evidence="1 2">FT134W</strain>
    </source>
</reference>
<accession>A0A7X4GX43</accession>